<evidence type="ECO:0000256" key="1">
    <source>
        <dbReference type="ARBA" id="ARBA00001936"/>
    </source>
</evidence>
<dbReference type="Pfam" id="PF01546">
    <property type="entry name" value="Peptidase_M20"/>
    <property type="match status" value="1"/>
</dbReference>
<proteinExistence type="inferred from homology"/>
<dbReference type="InterPro" id="IPR011650">
    <property type="entry name" value="Peptidase_M20_dimer"/>
</dbReference>
<feature type="domain" description="Peptidase M20 dimerisation" evidence="21">
    <location>
        <begin position="326"/>
        <end position="485"/>
    </location>
</feature>
<dbReference type="Pfam" id="PF07687">
    <property type="entry name" value="M20_dimer"/>
    <property type="match status" value="1"/>
</dbReference>
<evidence type="ECO:0000256" key="5">
    <source>
        <dbReference type="ARBA" id="ARBA00022670"/>
    </source>
</evidence>
<reference evidence="22" key="1">
    <citation type="submission" date="2019-10" db="EMBL/GenBank/DDBJ databases">
        <authorList>
            <person name="Soares A.E.R."/>
            <person name="Aleixo A."/>
            <person name="Schneider P."/>
            <person name="Miyaki C.Y."/>
            <person name="Schneider M.P."/>
            <person name="Mello C."/>
            <person name="Vasconcelos A.T.R."/>
        </authorList>
    </citation>
    <scope>NUCLEOTIDE SEQUENCE</scope>
    <source>
        <tissue evidence="22">Muscle</tissue>
    </source>
</reference>
<comment type="cofactor">
    <cofactor evidence="1">
        <name>Mn(2+)</name>
        <dbReference type="ChEBI" id="CHEBI:29035"/>
    </cofactor>
</comment>
<evidence type="ECO:0000256" key="17">
    <source>
        <dbReference type="ARBA" id="ARBA00048962"/>
    </source>
</evidence>
<comment type="catalytic activity">
    <reaction evidence="19">
        <text>L-threonyl-L-threonine + H2O = 2 L-threonine</text>
        <dbReference type="Rhea" id="RHEA:67360"/>
        <dbReference type="ChEBI" id="CHEBI:15377"/>
        <dbReference type="ChEBI" id="CHEBI:57926"/>
        <dbReference type="ChEBI" id="CHEBI:169953"/>
    </reaction>
    <physiologicalReaction direction="left-to-right" evidence="19">
        <dbReference type="Rhea" id="RHEA:67361"/>
    </physiologicalReaction>
</comment>
<dbReference type="PANTHER" id="PTHR43270">
    <property type="entry name" value="BETA-ALA-HIS DIPEPTIDASE"/>
    <property type="match status" value="1"/>
</dbReference>
<comment type="function">
    <text evidence="14">Catalyzes the peptide bond hydrolysis in dipeptides, displaying a non-redundant activity toward threonyl dipeptides. Mediates threonyl dipeptide catabolism in a tissue-specific way. Has high dipeptidase activity toward cysteinylglycine, an intermediate metabolite in glutathione metabolism. Metabolizes N-lactoyl-amino acids, both through hydrolysis to form lactic acid and amino acids, as well as through their formation by reverse proteolysis. Plays a role in the regulation of cell cycle arrest and apoptosis.</text>
</comment>
<evidence type="ECO:0000256" key="7">
    <source>
        <dbReference type="ARBA" id="ARBA00022801"/>
    </source>
</evidence>
<dbReference type="Proteomes" id="UP001145742">
    <property type="component" value="Unassembled WGS sequence"/>
</dbReference>
<dbReference type="InterPro" id="IPR001261">
    <property type="entry name" value="ArgE/DapE_CS"/>
</dbReference>
<keyword evidence="4" id="KW-0597">Phosphoprotein</keyword>
<dbReference type="InterPro" id="IPR051458">
    <property type="entry name" value="Cyt/Met_Dipeptidase"/>
</dbReference>
<feature type="region of interest" description="Disordered" evidence="20">
    <location>
        <begin position="85"/>
        <end position="114"/>
    </location>
</feature>
<dbReference type="SUPFAM" id="SSF53187">
    <property type="entry name" value="Zn-dependent exopeptidases"/>
    <property type="match status" value="1"/>
</dbReference>
<evidence type="ECO:0000313" key="23">
    <source>
        <dbReference type="Proteomes" id="UP001145742"/>
    </source>
</evidence>
<name>A0ABQ9DGU7_9PASS</name>
<accession>A0ABQ9DGU7</accession>
<keyword evidence="7" id="KW-0378">Hydrolase</keyword>
<evidence type="ECO:0000256" key="14">
    <source>
        <dbReference type="ARBA" id="ARBA00046206"/>
    </source>
</evidence>
<comment type="subunit">
    <text evidence="3">Homodimer.</text>
</comment>
<protein>
    <recommendedName>
        <fullName evidence="11">Cytosolic non-specific dipeptidase</fullName>
        <ecNumber evidence="10">3.4.13.18</ecNumber>
    </recommendedName>
    <alternativeName>
        <fullName evidence="13">CNDP dipeptidase 2</fullName>
    </alternativeName>
    <alternativeName>
        <fullName evidence="12">Threonyl dipeptidase</fullName>
    </alternativeName>
</protein>
<evidence type="ECO:0000256" key="15">
    <source>
        <dbReference type="ARBA" id="ARBA00048269"/>
    </source>
</evidence>
<evidence type="ECO:0000256" key="13">
    <source>
        <dbReference type="ARBA" id="ARBA00042010"/>
    </source>
</evidence>
<evidence type="ECO:0000256" key="11">
    <source>
        <dbReference type="ARBA" id="ARBA00041164"/>
    </source>
</evidence>
<evidence type="ECO:0000256" key="16">
    <source>
        <dbReference type="ARBA" id="ARBA00048777"/>
    </source>
</evidence>
<evidence type="ECO:0000256" key="8">
    <source>
        <dbReference type="ARBA" id="ARBA00023211"/>
    </source>
</evidence>
<comment type="catalytic activity">
    <reaction evidence="16">
        <text>(S)-lactate + L-phenylalanine = N-[(S)-lactoyl]-L-phenylalanine + H2O</text>
        <dbReference type="Rhea" id="RHEA:66724"/>
        <dbReference type="ChEBI" id="CHEBI:15377"/>
        <dbReference type="ChEBI" id="CHEBI:16651"/>
        <dbReference type="ChEBI" id="CHEBI:58095"/>
        <dbReference type="ChEBI" id="CHEBI:167456"/>
    </reaction>
    <physiologicalReaction direction="left-to-right" evidence="16">
        <dbReference type="Rhea" id="RHEA:66725"/>
    </physiologicalReaction>
    <physiologicalReaction direction="right-to-left" evidence="16">
        <dbReference type="Rhea" id="RHEA:66726"/>
    </physiologicalReaction>
</comment>
<keyword evidence="8" id="KW-0464">Manganese</keyword>
<keyword evidence="23" id="KW-1185">Reference proteome</keyword>
<evidence type="ECO:0000256" key="2">
    <source>
        <dbReference type="ARBA" id="ARBA00006247"/>
    </source>
</evidence>
<comment type="catalytic activity">
    <reaction evidence="15">
        <text>L-seryl-L-threonine + H2O = L-threonine + L-serine</text>
        <dbReference type="Rhea" id="RHEA:67372"/>
        <dbReference type="ChEBI" id="CHEBI:15377"/>
        <dbReference type="ChEBI" id="CHEBI:33384"/>
        <dbReference type="ChEBI" id="CHEBI:57926"/>
        <dbReference type="ChEBI" id="CHEBI:169955"/>
    </reaction>
    <physiologicalReaction direction="left-to-right" evidence="15">
        <dbReference type="Rhea" id="RHEA:67373"/>
    </physiologicalReaction>
</comment>
<comment type="caution">
    <text evidence="22">The sequence shown here is derived from an EMBL/GenBank/DDBJ whole genome shotgun (WGS) entry which is preliminary data.</text>
</comment>
<evidence type="ECO:0000256" key="18">
    <source>
        <dbReference type="ARBA" id="ARBA00049107"/>
    </source>
</evidence>
<organism evidence="22 23">
    <name type="scientific">Willisornis vidua</name>
    <name type="common">Xingu scale-backed antbird</name>
    <dbReference type="NCBI Taxonomy" id="1566151"/>
    <lineage>
        <taxon>Eukaryota</taxon>
        <taxon>Metazoa</taxon>
        <taxon>Chordata</taxon>
        <taxon>Craniata</taxon>
        <taxon>Vertebrata</taxon>
        <taxon>Euteleostomi</taxon>
        <taxon>Archelosauria</taxon>
        <taxon>Archosauria</taxon>
        <taxon>Dinosauria</taxon>
        <taxon>Saurischia</taxon>
        <taxon>Theropoda</taxon>
        <taxon>Coelurosauria</taxon>
        <taxon>Aves</taxon>
        <taxon>Neognathae</taxon>
        <taxon>Neoaves</taxon>
        <taxon>Telluraves</taxon>
        <taxon>Australaves</taxon>
        <taxon>Passeriformes</taxon>
        <taxon>Thamnophilidae</taxon>
        <taxon>Willisornis</taxon>
    </lineage>
</organism>
<comment type="catalytic activity">
    <reaction evidence="9">
        <text>Hydrolysis of dipeptides, preferentially hydrophobic dipeptides including prolyl amino acids.</text>
        <dbReference type="EC" id="3.4.13.18"/>
    </reaction>
</comment>
<evidence type="ECO:0000256" key="6">
    <source>
        <dbReference type="ARBA" id="ARBA00022723"/>
    </source>
</evidence>
<evidence type="ECO:0000256" key="9">
    <source>
        <dbReference type="ARBA" id="ARBA00036421"/>
    </source>
</evidence>
<dbReference type="Gene3D" id="3.40.630.10">
    <property type="entry name" value="Zn peptidases"/>
    <property type="match status" value="1"/>
</dbReference>
<dbReference type="Gene3D" id="3.30.70.360">
    <property type="match status" value="1"/>
</dbReference>
<comment type="catalytic activity">
    <reaction evidence="17">
        <text>L-threonyl-L-serine + H2O = L-threonine + L-serine</text>
        <dbReference type="Rhea" id="RHEA:67364"/>
        <dbReference type="ChEBI" id="CHEBI:15377"/>
        <dbReference type="ChEBI" id="CHEBI:33384"/>
        <dbReference type="ChEBI" id="CHEBI:57926"/>
        <dbReference type="ChEBI" id="CHEBI:169954"/>
    </reaction>
    <physiologicalReaction direction="left-to-right" evidence="17">
        <dbReference type="Rhea" id="RHEA:67365"/>
    </physiologicalReaction>
</comment>
<dbReference type="InterPro" id="IPR002933">
    <property type="entry name" value="Peptidase_M20"/>
</dbReference>
<dbReference type="PROSITE" id="PS00759">
    <property type="entry name" value="ARGE_DAPE_CPG2_2"/>
    <property type="match status" value="1"/>
</dbReference>
<evidence type="ECO:0000259" key="21">
    <source>
        <dbReference type="Pfam" id="PF07687"/>
    </source>
</evidence>
<comment type="similarity">
    <text evidence="2">Belongs to the peptidase M20A family.</text>
</comment>
<keyword evidence="6" id="KW-0479">Metal-binding</keyword>
<evidence type="ECO:0000256" key="10">
    <source>
        <dbReference type="ARBA" id="ARBA00038976"/>
    </source>
</evidence>
<dbReference type="PANTHER" id="PTHR43270:SF11">
    <property type="entry name" value="CYTOSOLIC NON-SPECIFIC DIPEPTIDASE"/>
    <property type="match status" value="1"/>
</dbReference>
<evidence type="ECO:0000256" key="19">
    <source>
        <dbReference type="ARBA" id="ARBA00049394"/>
    </source>
</evidence>
<keyword evidence="5" id="KW-0645">Protease</keyword>
<sequence>MYFLIYAINQKEYVANYSQKFYGIREQKALQRDLDKRDGEAPTTNPPGWGNPGCLYRLRNEVLETNAMERDMVVLVNSKLNMSQQCPGSQEGQPCPGGHQAKHHQLAEDLQQHHSSQKMSALETLFKYIDEHQDLYVQRLAEWVAIQSVSAWPEKRGEIRRMMEVAAKDIERLGGTTQLMDIGKQKLPDGSEIPLPPIVLGTLGTDPRKKTVCVYGHLDVQPAALEDGWDSEPFTLVERDGKLYGRGSTDDKGPVLAWLNALEAYQQTNQEFPVNIKFCLEGMEESGSEGLDELIFAQRETFFKDVDYVCISDNYWLGKKKPCITYGLRGICYYFIEVECCDKDLHSGVYGGSVHEAMTDLIALMGCLVDKKGKILIPGVNEAVAPVTDEELALYEKIDFDLTEYAKDVGATRLLHDVKRDILMHRWRYPSLSLHGIEGAFSASGAKTVIPRKVIGKFSIRLVPNMTPEEVTKHVEDYLNKKFAELQSPNKFRVYLGHGGKPWVSDFNHPHYMAGRRAMKTVFGVEPDLTREGGSIPVTLTFQEATGKNVMLLPVGAADDGAHSQNEKLNREVPAEWKLANAVLIFKKGKKEDLGNYRPISLTSVPGKVMEKIILEGLESILSKFADDTKLEGAVDSLKGREALQRDLNKSESWGITNPMKFKTEESAGFCTWIGQPQMFVQAGERDAGKQCHGGSWLMGLCGNVVVAEWGYRDGFSEKLLEASSMSDRVNARQLQDRPAASQD</sequence>
<comment type="catalytic activity">
    <reaction evidence="18">
        <text>L-cysteinylglycine + H2O = L-cysteine + glycine</text>
        <dbReference type="Rhea" id="RHEA:28783"/>
        <dbReference type="ChEBI" id="CHEBI:15377"/>
        <dbReference type="ChEBI" id="CHEBI:35235"/>
        <dbReference type="ChEBI" id="CHEBI:57305"/>
        <dbReference type="ChEBI" id="CHEBI:61694"/>
    </reaction>
    <physiologicalReaction direction="left-to-right" evidence="18">
        <dbReference type="Rhea" id="RHEA:28784"/>
    </physiologicalReaction>
</comment>
<evidence type="ECO:0000256" key="20">
    <source>
        <dbReference type="SAM" id="MobiDB-lite"/>
    </source>
</evidence>
<gene>
    <name evidence="22" type="primary">Cndp2</name>
    <name evidence="22" type="ORF">WISP_43299</name>
</gene>
<dbReference type="CDD" id="cd05676">
    <property type="entry name" value="M20_dipept_like_CNDP"/>
    <property type="match status" value="1"/>
</dbReference>
<evidence type="ECO:0000256" key="4">
    <source>
        <dbReference type="ARBA" id="ARBA00022553"/>
    </source>
</evidence>
<evidence type="ECO:0000313" key="22">
    <source>
        <dbReference type="EMBL" id="KAJ7421342.1"/>
    </source>
</evidence>
<evidence type="ECO:0000256" key="12">
    <source>
        <dbReference type="ARBA" id="ARBA00041744"/>
    </source>
</evidence>
<feature type="region of interest" description="Disordered" evidence="20">
    <location>
        <begin position="33"/>
        <end position="52"/>
    </location>
</feature>
<evidence type="ECO:0000256" key="3">
    <source>
        <dbReference type="ARBA" id="ARBA00011738"/>
    </source>
</evidence>
<dbReference type="EC" id="3.4.13.18" evidence="10"/>
<dbReference type="EMBL" id="WHWB01033218">
    <property type="protein sequence ID" value="KAJ7421342.1"/>
    <property type="molecule type" value="Genomic_DNA"/>
</dbReference>